<dbReference type="InterPro" id="IPR036942">
    <property type="entry name" value="Beta-barrel_TonB_sf"/>
</dbReference>
<sequence length="607" mass="69227">MNKKYLFSAILLCSPMLLLAQEHAIDTVFVFDNQLDNSRKVQKISKLKEEDLLKNTTNLSEVLRFQSPVNIKENGRGMVSSPSFRGTTAQQTAFIWNGINVNSPFLGQGDINNLNLLGYDQLEIKSGGGSVIYGSAAIGGTIHLNNELTFNKGFRQSLFMEYGSYETVNTFLKSSYSDEILSVKFSGNYSESKNYYEVPEKNYQNINGQYQNKNFNLGVAYKIGSGNTLAWQTQHFSGSQHYPTTEFGSRSKYHSDSFRSTLSWNFKSKKIQNILRLAYLEDEFQYFSTIEKPKSSGGTSEVALLKNDFNYSINDDFALNIITDYQLNKGKGYQSGITDVVRNAGAFAALLRWSPHQKYYFEAGIKKDIVENLETPILFSLSGRHAVNHWYSLIFNLSKNFRYPSFNDLYWQPGGNPDLKSEVAHQVELGNNFKYRNLSLSLSPYYLRIKNMIQWVPGSLGYWVPVNTSEVESFGLESQLELKKTFGQHSAKMSVGYVFTHAINKETGNFMTYVPKHKVFGNASYRYRSAELYAQAMFTGLTYTTTDEEKSSAIPSYFVMNTGINIRVLRNQQLGIKINNLWDQVYETSAYYPMPKRNYSIQLLINF</sequence>
<keyword evidence="2 10" id="KW-0813">Transport</keyword>
<dbReference type="Gene3D" id="2.40.170.20">
    <property type="entry name" value="TonB-dependent receptor, beta-barrel domain"/>
    <property type="match status" value="1"/>
</dbReference>
<evidence type="ECO:0000259" key="14">
    <source>
        <dbReference type="Pfam" id="PF07715"/>
    </source>
</evidence>
<evidence type="ECO:0000313" key="16">
    <source>
        <dbReference type="Proteomes" id="UP001209107"/>
    </source>
</evidence>
<dbReference type="PANTHER" id="PTHR30069">
    <property type="entry name" value="TONB-DEPENDENT OUTER MEMBRANE RECEPTOR"/>
    <property type="match status" value="1"/>
</dbReference>
<keyword evidence="16" id="KW-1185">Reference proteome</keyword>
<evidence type="ECO:0000256" key="2">
    <source>
        <dbReference type="ARBA" id="ARBA00022448"/>
    </source>
</evidence>
<dbReference type="Gene3D" id="2.170.130.10">
    <property type="entry name" value="TonB-dependent receptor, plug domain"/>
    <property type="match status" value="1"/>
</dbReference>
<dbReference type="InterPro" id="IPR037066">
    <property type="entry name" value="Plug_dom_sf"/>
</dbReference>
<dbReference type="InterPro" id="IPR000531">
    <property type="entry name" value="Beta-barrel_TonB"/>
</dbReference>
<dbReference type="InterPro" id="IPR012910">
    <property type="entry name" value="Plug_dom"/>
</dbReference>
<keyword evidence="4 10" id="KW-0812">Transmembrane</keyword>
<organism evidence="15 16">
    <name type="scientific">Kaistella yananensis</name>
    <dbReference type="NCBI Taxonomy" id="2989820"/>
    <lineage>
        <taxon>Bacteria</taxon>
        <taxon>Pseudomonadati</taxon>
        <taxon>Bacteroidota</taxon>
        <taxon>Flavobacteriia</taxon>
        <taxon>Flavobacteriales</taxon>
        <taxon>Weeksellaceae</taxon>
        <taxon>Chryseobacterium group</taxon>
        <taxon>Kaistella</taxon>
    </lineage>
</organism>
<evidence type="ECO:0000256" key="5">
    <source>
        <dbReference type="ARBA" id="ARBA00022729"/>
    </source>
</evidence>
<dbReference type="Pfam" id="PF00593">
    <property type="entry name" value="TonB_dep_Rec_b-barrel"/>
    <property type="match status" value="1"/>
</dbReference>
<evidence type="ECO:0000256" key="10">
    <source>
        <dbReference type="PROSITE-ProRule" id="PRU01360"/>
    </source>
</evidence>
<dbReference type="Pfam" id="PF07715">
    <property type="entry name" value="Plug"/>
    <property type="match status" value="1"/>
</dbReference>
<feature type="domain" description="TonB-dependent receptor plug" evidence="14">
    <location>
        <begin position="42"/>
        <end position="141"/>
    </location>
</feature>
<evidence type="ECO:0000256" key="9">
    <source>
        <dbReference type="ARBA" id="ARBA00023237"/>
    </source>
</evidence>
<evidence type="ECO:0000256" key="4">
    <source>
        <dbReference type="ARBA" id="ARBA00022692"/>
    </source>
</evidence>
<evidence type="ECO:0000256" key="8">
    <source>
        <dbReference type="ARBA" id="ARBA00023170"/>
    </source>
</evidence>
<evidence type="ECO:0000256" key="3">
    <source>
        <dbReference type="ARBA" id="ARBA00022452"/>
    </source>
</evidence>
<comment type="caution">
    <text evidence="15">The sequence shown here is derived from an EMBL/GenBank/DDBJ whole genome shotgun (WGS) entry which is preliminary data.</text>
</comment>
<keyword evidence="7 10" id="KW-0472">Membrane</keyword>
<evidence type="ECO:0000256" key="1">
    <source>
        <dbReference type="ARBA" id="ARBA00004571"/>
    </source>
</evidence>
<keyword evidence="5 12" id="KW-0732">Signal</keyword>
<keyword evidence="8 15" id="KW-0675">Receptor</keyword>
<gene>
    <name evidence="15" type="ORF">OK344_12840</name>
</gene>
<comment type="subcellular location">
    <subcellularLocation>
        <location evidence="1 10">Cell outer membrane</location>
        <topology evidence="1 10">Multi-pass membrane protein</topology>
    </subcellularLocation>
</comment>
<evidence type="ECO:0000256" key="6">
    <source>
        <dbReference type="ARBA" id="ARBA00023077"/>
    </source>
</evidence>
<protein>
    <submittedName>
        <fullName evidence="15">TonB-dependent receptor</fullName>
    </submittedName>
</protein>
<feature type="chain" id="PRO_5046742613" evidence="12">
    <location>
        <begin position="21"/>
        <end position="607"/>
    </location>
</feature>
<keyword evidence="6 11" id="KW-0798">TonB box</keyword>
<proteinExistence type="inferred from homology"/>
<dbReference type="SUPFAM" id="SSF56935">
    <property type="entry name" value="Porins"/>
    <property type="match status" value="1"/>
</dbReference>
<evidence type="ECO:0000259" key="13">
    <source>
        <dbReference type="Pfam" id="PF00593"/>
    </source>
</evidence>
<keyword evidence="3 10" id="KW-1134">Transmembrane beta strand</keyword>
<accession>A0ABT3JQV2</accession>
<feature type="domain" description="TonB-dependent receptor-like beta-barrel" evidence="13">
    <location>
        <begin position="182"/>
        <end position="581"/>
    </location>
</feature>
<dbReference type="RefSeq" id="WP_265145140.1">
    <property type="nucleotide sequence ID" value="NZ_JAPCHZ010000007.1"/>
</dbReference>
<comment type="similarity">
    <text evidence="10 11">Belongs to the TonB-dependent receptor family.</text>
</comment>
<dbReference type="PANTHER" id="PTHR30069:SF29">
    <property type="entry name" value="HEMOGLOBIN AND HEMOGLOBIN-HAPTOGLOBIN-BINDING PROTEIN 1-RELATED"/>
    <property type="match status" value="1"/>
</dbReference>
<evidence type="ECO:0000256" key="7">
    <source>
        <dbReference type="ARBA" id="ARBA00023136"/>
    </source>
</evidence>
<reference evidence="15 16" key="1">
    <citation type="submission" date="2022-10" db="EMBL/GenBank/DDBJ databases">
        <title>Kaistella sp. BT-6-1-3.</title>
        <authorList>
            <person name="Ai J."/>
            <person name="Deng Z."/>
        </authorList>
    </citation>
    <scope>NUCLEOTIDE SEQUENCE [LARGE SCALE GENOMIC DNA]</scope>
    <source>
        <strain evidence="15 16">BT6-1-3</strain>
    </source>
</reference>
<evidence type="ECO:0000256" key="12">
    <source>
        <dbReference type="SAM" id="SignalP"/>
    </source>
</evidence>
<dbReference type="PROSITE" id="PS52016">
    <property type="entry name" value="TONB_DEPENDENT_REC_3"/>
    <property type="match status" value="1"/>
</dbReference>
<name>A0ABT3JQV2_9FLAO</name>
<evidence type="ECO:0000256" key="11">
    <source>
        <dbReference type="RuleBase" id="RU003357"/>
    </source>
</evidence>
<evidence type="ECO:0000313" key="15">
    <source>
        <dbReference type="EMBL" id="MCW4453089.1"/>
    </source>
</evidence>
<dbReference type="EMBL" id="JAPCHZ010000007">
    <property type="protein sequence ID" value="MCW4453089.1"/>
    <property type="molecule type" value="Genomic_DNA"/>
</dbReference>
<dbReference type="InterPro" id="IPR039426">
    <property type="entry name" value="TonB-dep_rcpt-like"/>
</dbReference>
<dbReference type="Proteomes" id="UP001209107">
    <property type="component" value="Unassembled WGS sequence"/>
</dbReference>
<feature type="signal peptide" evidence="12">
    <location>
        <begin position="1"/>
        <end position="20"/>
    </location>
</feature>
<keyword evidence="9 10" id="KW-0998">Cell outer membrane</keyword>